<dbReference type="EMBL" id="JAVXUO010002216">
    <property type="protein sequence ID" value="KAK2975244.1"/>
    <property type="molecule type" value="Genomic_DNA"/>
</dbReference>
<sequence length="451" mass="51917">MPKHYRPPGKKKEGSAARYITRTHAVKYLQVSLSLFRKLCILKGVFPRDPKKKVKGNHHTYYHLKDIVFLRHEPLLEKFREQRAYERKVKRALTKKNKDLAERLSTRRPSYTLDRLIRERYPKFVDALRDLDDCLSMAEIEGQKITWLTPHGLQQILPEDVDYKVMLTFLEFYETLLRFVSFRLYQSINVNYPVDLDSKLESHSEELYASYNQSGALMHLVEHVAVEDEDDLETKECKALFKNMKFFLSREVPKESLEFVIPAFGGTFSWEGKGAPFKESDESITHQIVDRPTQGYVPDRAEKIKRLQAAARKEVLPLPGAGGEDLDDPNNLLIEGIIDRAQAIEAAERKQKMAALQKQYHDELITELQGVQKSSVSNLSNNESAENGGESVPDLQQIAEDAANMPSVMMSRKKRGLLKAMQIGKERKRARVELLEERKKKIQGNKSEKSA</sequence>
<keyword evidence="2" id="KW-0175">Coiled coil</keyword>
<dbReference type="Gene3D" id="3.40.50.10190">
    <property type="entry name" value="BRCT domain"/>
    <property type="match status" value="1"/>
</dbReference>
<reference evidence="3" key="1">
    <citation type="submission" date="2022-12" db="EMBL/GenBank/DDBJ databases">
        <title>Draft genome assemblies for two species of Escallonia (Escalloniales).</title>
        <authorList>
            <person name="Chanderbali A."/>
            <person name="Dervinis C."/>
            <person name="Anghel I."/>
            <person name="Soltis D."/>
            <person name="Soltis P."/>
            <person name="Zapata F."/>
        </authorList>
    </citation>
    <scope>NUCLEOTIDE SEQUENCE</scope>
    <source>
        <strain evidence="3">UCBG92.1500</strain>
        <tissue evidence="3">Leaf</tissue>
    </source>
</reference>
<accession>A0AA88QQI4</accession>
<dbReference type="GO" id="GO:0000463">
    <property type="term" value="P:maturation of LSU-rRNA from tricistronic rRNA transcript (SSU-rRNA, 5.8S rRNA, LSU-rRNA)"/>
    <property type="evidence" value="ECO:0007669"/>
    <property type="project" value="TreeGrafter"/>
</dbReference>
<dbReference type="InterPro" id="IPR036420">
    <property type="entry name" value="BRCT_dom_sf"/>
</dbReference>
<keyword evidence="4" id="KW-1185">Reference proteome</keyword>
<evidence type="ECO:0000313" key="4">
    <source>
        <dbReference type="Proteomes" id="UP001187471"/>
    </source>
</evidence>
<dbReference type="Pfam" id="PF06732">
    <property type="entry name" value="Pescadillo_N"/>
    <property type="match status" value="2"/>
</dbReference>
<dbReference type="GO" id="GO:0003723">
    <property type="term" value="F:RNA binding"/>
    <property type="evidence" value="ECO:0007669"/>
    <property type="project" value="TreeGrafter"/>
</dbReference>
<evidence type="ECO:0008006" key="5">
    <source>
        <dbReference type="Google" id="ProtNLM"/>
    </source>
</evidence>
<proteinExistence type="predicted"/>
<dbReference type="Proteomes" id="UP001187471">
    <property type="component" value="Unassembled WGS sequence"/>
</dbReference>
<evidence type="ECO:0000313" key="3">
    <source>
        <dbReference type="EMBL" id="KAK2975244.1"/>
    </source>
</evidence>
<comment type="caution">
    <text evidence="3">The sequence shown here is derived from an EMBL/GenBank/DDBJ whole genome shotgun (WGS) entry which is preliminary data.</text>
</comment>
<dbReference type="AlphaFoldDB" id="A0AA88QQI4"/>
<name>A0AA88QQI4_9ASTE</name>
<evidence type="ECO:0000256" key="2">
    <source>
        <dbReference type="SAM" id="Coils"/>
    </source>
</evidence>
<dbReference type="SUPFAM" id="SSF52113">
    <property type="entry name" value="BRCT domain"/>
    <property type="match status" value="1"/>
</dbReference>
<dbReference type="InterPro" id="IPR010613">
    <property type="entry name" value="PES"/>
</dbReference>
<feature type="coiled-coil region" evidence="2">
    <location>
        <begin position="418"/>
        <end position="445"/>
    </location>
</feature>
<dbReference type="PANTHER" id="PTHR12221">
    <property type="entry name" value="PESCADILLO - RELATED"/>
    <property type="match status" value="1"/>
</dbReference>
<dbReference type="PANTHER" id="PTHR12221:SF6">
    <property type="entry name" value="PESCADILLO HOMOLOG"/>
    <property type="match status" value="1"/>
</dbReference>
<organism evidence="3 4">
    <name type="scientific">Escallonia rubra</name>
    <dbReference type="NCBI Taxonomy" id="112253"/>
    <lineage>
        <taxon>Eukaryota</taxon>
        <taxon>Viridiplantae</taxon>
        <taxon>Streptophyta</taxon>
        <taxon>Embryophyta</taxon>
        <taxon>Tracheophyta</taxon>
        <taxon>Spermatophyta</taxon>
        <taxon>Magnoliopsida</taxon>
        <taxon>eudicotyledons</taxon>
        <taxon>Gunneridae</taxon>
        <taxon>Pentapetalae</taxon>
        <taxon>asterids</taxon>
        <taxon>campanulids</taxon>
        <taxon>Escalloniales</taxon>
        <taxon>Escalloniaceae</taxon>
        <taxon>Escallonia</taxon>
    </lineage>
</organism>
<dbReference type="GO" id="GO:0070545">
    <property type="term" value="C:PeBoW complex"/>
    <property type="evidence" value="ECO:0007669"/>
    <property type="project" value="TreeGrafter"/>
</dbReference>
<protein>
    <recommendedName>
        <fullName evidence="5">Pescadillo homolog</fullName>
    </recommendedName>
</protein>
<evidence type="ECO:0000256" key="1">
    <source>
        <dbReference type="ARBA" id="ARBA00004123"/>
    </source>
</evidence>
<gene>
    <name evidence="3" type="ORF">RJ640_027996</name>
</gene>
<comment type="subcellular location">
    <subcellularLocation>
        <location evidence="1">Nucleus</location>
    </subcellularLocation>
</comment>